<dbReference type="InterPro" id="IPR013737">
    <property type="entry name" value="Bac_rhamnosid_N"/>
</dbReference>
<evidence type="ECO:0000313" key="8">
    <source>
        <dbReference type="EMBL" id="AEW21123.1"/>
    </source>
</evidence>
<name>G8UMZ0_TANFA</name>
<dbReference type="Pfam" id="PF17389">
    <property type="entry name" value="Bac_rhamnosid6H"/>
    <property type="match status" value="1"/>
</dbReference>
<dbReference type="PATRIC" id="fig|203275.8.peg.632"/>
<proteinExistence type="predicted"/>
<dbReference type="PIRSF" id="PIRSF010631">
    <property type="entry name" value="A-rhamnsds"/>
    <property type="match status" value="1"/>
</dbReference>
<comment type="catalytic activity">
    <reaction evidence="1">
        <text>Hydrolysis of terminal non-reducing alpha-L-rhamnose residues in alpha-L-rhamnosides.</text>
        <dbReference type="EC" id="3.2.1.40"/>
    </reaction>
</comment>
<feature type="domain" description="Alpha-L-rhamnosidase concanavalin-like" evidence="4">
    <location>
        <begin position="368"/>
        <end position="465"/>
    </location>
</feature>
<organism evidence="8 9">
    <name type="scientific">Tannerella forsythia (strain ATCC 43037 / JCM 10827 / CCUG 21028 A / KCTC 5666 / FDC 338)</name>
    <name type="common">Bacteroides forsythus</name>
    <dbReference type="NCBI Taxonomy" id="203275"/>
    <lineage>
        <taxon>Bacteria</taxon>
        <taxon>Pseudomonadati</taxon>
        <taxon>Bacteroidota</taxon>
        <taxon>Bacteroidia</taxon>
        <taxon>Bacteroidales</taxon>
        <taxon>Tannerellaceae</taxon>
        <taxon>Tannerella</taxon>
    </lineage>
</organism>
<dbReference type="EMBL" id="CP003191">
    <property type="protein sequence ID" value="AEW21123.1"/>
    <property type="molecule type" value="Genomic_DNA"/>
</dbReference>
<feature type="domain" description="Alpha-L-rhamnosidase C-terminal" evidence="7">
    <location>
        <begin position="818"/>
        <end position="891"/>
    </location>
</feature>
<evidence type="ECO:0000259" key="4">
    <source>
        <dbReference type="Pfam" id="PF05592"/>
    </source>
</evidence>
<evidence type="ECO:0000259" key="7">
    <source>
        <dbReference type="Pfam" id="PF17390"/>
    </source>
</evidence>
<dbReference type="InterPro" id="IPR016007">
    <property type="entry name" value="Alpha_rhamnosid"/>
</dbReference>
<dbReference type="InterPro" id="IPR008928">
    <property type="entry name" value="6-hairpin_glycosidase_sf"/>
</dbReference>
<dbReference type="Pfam" id="PF25788">
    <property type="entry name" value="Ig_Rha78A_N"/>
    <property type="match status" value="1"/>
</dbReference>
<dbReference type="InterPro" id="IPR012341">
    <property type="entry name" value="6hp_glycosidase-like_sf"/>
</dbReference>
<dbReference type="PANTHER" id="PTHR33307">
    <property type="entry name" value="ALPHA-RHAMNOSIDASE (EUROFUNG)"/>
    <property type="match status" value="1"/>
</dbReference>
<evidence type="ECO:0000256" key="3">
    <source>
        <dbReference type="ARBA" id="ARBA00022801"/>
    </source>
</evidence>
<dbReference type="Gene3D" id="2.60.420.10">
    <property type="entry name" value="Maltose phosphorylase, domain 3"/>
    <property type="match status" value="1"/>
</dbReference>
<dbReference type="PROSITE" id="PS51257">
    <property type="entry name" value="PROKAR_LIPOPROTEIN"/>
    <property type="match status" value="1"/>
</dbReference>
<evidence type="ECO:0000313" key="9">
    <source>
        <dbReference type="Proteomes" id="UP000005436"/>
    </source>
</evidence>
<dbReference type="InterPro" id="IPR035398">
    <property type="entry name" value="Bac_rhamnosid_C"/>
</dbReference>
<dbReference type="PANTHER" id="PTHR33307:SF6">
    <property type="entry name" value="ALPHA-RHAMNOSIDASE (EUROFUNG)-RELATED"/>
    <property type="match status" value="1"/>
</dbReference>
<feature type="domain" description="Bacterial alpha-L-rhamnosidase N-terminal" evidence="5">
    <location>
        <begin position="189"/>
        <end position="355"/>
    </location>
</feature>
<dbReference type="Pfam" id="PF05592">
    <property type="entry name" value="Bac_rhamnosid"/>
    <property type="match status" value="1"/>
</dbReference>
<dbReference type="eggNOG" id="COG4692">
    <property type="taxonomic scope" value="Bacteria"/>
</dbReference>
<dbReference type="KEGG" id="tfo:BFO_0711"/>
<dbReference type="Proteomes" id="UP000005436">
    <property type="component" value="Chromosome"/>
</dbReference>
<dbReference type="STRING" id="203275.BFO_0711"/>
<dbReference type="AlphaFoldDB" id="G8UMZ0"/>
<dbReference type="SUPFAM" id="SSF48208">
    <property type="entry name" value="Six-hairpin glycosidases"/>
    <property type="match status" value="1"/>
</dbReference>
<dbReference type="EC" id="3.2.1.40" evidence="2"/>
<dbReference type="GO" id="GO:0030596">
    <property type="term" value="F:alpha-L-rhamnosidase activity"/>
    <property type="evidence" value="ECO:0007669"/>
    <property type="project" value="UniProtKB-EC"/>
</dbReference>
<dbReference type="Pfam" id="PF17390">
    <property type="entry name" value="Bac_rhamnosid_C"/>
    <property type="match status" value="1"/>
</dbReference>
<evidence type="ECO:0000256" key="2">
    <source>
        <dbReference type="ARBA" id="ARBA00012652"/>
    </source>
</evidence>
<accession>G8UMZ0</accession>
<dbReference type="GO" id="GO:0005975">
    <property type="term" value="P:carbohydrate metabolic process"/>
    <property type="evidence" value="ECO:0007669"/>
    <property type="project" value="InterPro"/>
</dbReference>
<evidence type="ECO:0000259" key="5">
    <source>
        <dbReference type="Pfam" id="PF08531"/>
    </source>
</evidence>
<dbReference type="InterPro" id="IPR035396">
    <property type="entry name" value="Bac_rhamnosid6H"/>
</dbReference>
<keyword evidence="9" id="KW-1185">Reference proteome</keyword>
<dbReference type="Pfam" id="PF08531">
    <property type="entry name" value="Bac_rhamnosid_N"/>
    <property type="match status" value="1"/>
</dbReference>
<dbReference type="InterPro" id="IPR013783">
    <property type="entry name" value="Ig-like_fold"/>
</dbReference>
<dbReference type="Gene3D" id="2.60.120.260">
    <property type="entry name" value="Galactose-binding domain-like"/>
    <property type="match status" value="2"/>
</dbReference>
<dbReference type="HOGENOM" id="CLU_002926_1_1_10"/>
<sequence>MIIKFIYLMRKDLFSVVIGMISLVFAGCSQSQQIQVSNLKLEQMVKPLGVNVTQPRFSWQIASSAPDLVQTTYQIQVAADPEELKAGKNLLWDSGVVTSDASIWVSYGGKALEPGKYYYWRVKIGTNQGATGWTEIERWSMAPDPASLKALWIGEDTLSNTGENFGTKENNKTRIAARYLRKEFDSDKKDVERAMLYVSGLGSSETYLNGEKVSEDIFAPMVSQYDKRVYFNTYDVTGMIAAGKNTIGVVLGAGRFFNLRNPGHTMFGLPRLFAQLEIEYIDGTTSRVVSDTSWKVTSKGPIIANNEFDGEEYDARLEMPDWNRNGYDDSAWQQADRMESPAGKLTAQQNPNLQIQDRLKPVAVFRNHEGNYILDMGQNMVGWLSIDLNGKKDQPVHLRFAETLNPDSTLYVANLRTARAEDIYIPAADGRFHWHPSFVYHGFRFVEVSGLDYQPDPADFTGDCIYDKMETTGTFETSDKLVTQIFKNAYWGVRDNYRGMPTDCPQRDERLGWMGDRVTGTYGEAYFLDNSRMYNKWLQDIEDAMSPEGSISVVSPSYWTIYNDDVTWPAAFFTVADMLYHQYGDDQAIRLHYPAMKKWMRHMESTAMKDNIITKDTYGDWCMPPESPELIHSVDPSRITNGSLMSTALYYDLLRLMTEFANICGQDTDIPHYKELSAKMKEAYNAKFFDPATAQYDNNTVTANILSLRLGLVPKGYERKVFQNIVDKTEKEFDSHVSCGVLGMQHLMRGLSENGRTDLAYRILTNTDYPSFGYMIRNGATTIWELWNGNTANPAMNSGNHVMLLGDLIIWYYEDLAGIRCYPGTVGYKKLWMAPVFPDGLDEIDASYKSVYGEIRSAWSRKDGRFEWDITIPGNTSAVVRIPKAFGVTVAKVAGIHAITEGEDYTEVEIGSGHYHFGK</sequence>
<dbReference type="InterPro" id="IPR008902">
    <property type="entry name" value="Rhamnosid_concanavalin"/>
</dbReference>
<keyword evidence="3" id="KW-0378">Hydrolase</keyword>
<evidence type="ECO:0000256" key="1">
    <source>
        <dbReference type="ARBA" id="ARBA00001445"/>
    </source>
</evidence>
<gene>
    <name evidence="8" type="ordered locus">BFO_0711</name>
</gene>
<reference evidence="9" key="1">
    <citation type="submission" date="2011-12" db="EMBL/GenBank/DDBJ databases">
        <title>Complete sequence of Tannerella forsythia ATCC 43037.</title>
        <authorList>
            <person name="Dewhirst F."/>
            <person name="Tanner A."/>
            <person name="Izard J."/>
            <person name="Brinkac L."/>
            <person name="Durkin A.S."/>
            <person name="Hostetler J."/>
            <person name="Shetty J."/>
            <person name="Torralba M."/>
            <person name="Gill S."/>
            <person name="Nelson K."/>
        </authorList>
    </citation>
    <scope>NUCLEOTIDE SEQUENCE [LARGE SCALE GENOMIC DNA]</scope>
    <source>
        <strain evidence="9">ATCC 43037 / JCM 10827 / CCUG 33226 / KCTC 5666 / FDC 338</strain>
    </source>
</reference>
<protein>
    <recommendedName>
        <fullName evidence="2">alpha-L-rhamnosidase</fullName>
        <ecNumber evidence="2">3.2.1.40</ecNumber>
    </recommendedName>
</protein>
<dbReference type="Gene3D" id="2.60.40.10">
    <property type="entry name" value="Immunoglobulins"/>
    <property type="match status" value="1"/>
</dbReference>
<feature type="domain" description="Alpha-L-rhamnosidase six-hairpin glycosidase" evidence="6">
    <location>
        <begin position="471"/>
        <end position="815"/>
    </location>
</feature>
<dbReference type="Gene3D" id="1.50.10.10">
    <property type="match status" value="1"/>
</dbReference>
<evidence type="ECO:0000259" key="6">
    <source>
        <dbReference type="Pfam" id="PF17389"/>
    </source>
</evidence>